<accession>A0A424YES5</accession>
<dbReference type="Pfam" id="PF01522">
    <property type="entry name" value="Polysacc_deac_1"/>
    <property type="match status" value="1"/>
</dbReference>
<keyword evidence="1" id="KW-0175">Coiled coil</keyword>
<reference evidence="3 4" key="1">
    <citation type="submission" date="2018-08" db="EMBL/GenBank/DDBJ databases">
        <title>The metabolism and importance of syntrophic acetate oxidation coupled to methane or sulfide production in haloalkaline environments.</title>
        <authorList>
            <person name="Timmers P.H.A."/>
            <person name="Vavourakis C.D."/>
            <person name="Sorokin D.Y."/>
            <person name="Sinninghe Damste J.S."/>
            <person name="Muyzer G."/>
            <person name="Stams A.J.M."/>
            <person name="Plugge C.M."/>
        </authorList>
    </citation>
    <scope>NUCLEOTIDE SEQUENCE [LARGE SCALE GENOMIC DNA]</scope>
    <source>
        <strain evidence="3">MSAO_Bac1</strain>
    </source>
</reference>
<evidence type="ECO:0000256" key="1">
    <source>
        <dbReference type="SAM" id="Coils"/>
    </source>
</evidence>
<feature type="coiled-coil region" evidence="1">
    <location>
        <begin position="31"/>
        <end position="142"/>
    </location>
</feature>
<dbReference type="InterPro" id="IPR002509">
    <property type="entry name" value="NODB_dom"/>
</dbReference>
<dbReference type="EMBL" id="QZAA01000131">
    <property type="protein sequence ID" value="RQD76097.1"/>
    <property type="molecule type" value="Genomic_DNA"/>
</dbReference>
<dbReference type="InterPro" id="IPR011330">
    <property type="entry name" value="Glyco_hydro/deAcase_b/a-brl"/>
</dbReference>
<protein>
    <recommendedName>
        <fullName evidence="2">NodB homology domain-containing protein</fullName>
    </recommendedName>
</protein>
<dbReference type="PANTHER" id="PTHR10587:SF125">
    <property type="entry name" value="POLYSACCHARIDE DEACETYLASE YHEN-RELATED"/>
    <property type="match status" value="1"/>
</dbReference>
<name>A0A424YES5_9FIRM</name>
<dbReference type="GO" id="GO:0016810">
    <property type="term" value="F:hydrolase activity, acting on carbon-nitrogen (but not peptide) bonds"/>
    <property type="evidence" value="ECO:0007669"/>
    <property type="project" value="InterPro"/>
</dbReference>
<organism evidence="3 4">
    <name type="scientific">Candidatus Syntrophonatronum acetioxidans</name>
    <dbReference type="NCBI Taxonomy" id="1795816"/>
    <lineage>
        <taxon>Bacteria</taxon>
        <taxon>Bacillati</taxon>
        <taxon>Bacillota</taxon>
        <taxon>Clostridia</taxon>
        <taxon>Eubacteriales</taxon>
        <taxon>Syntrophomonadaceae</taxon>
        <taxon>Candidatus Syntrophonatronum</taxon>
    </lineage>
</organism>
<comment type="caution">
    <text evidence="3">The sequence shown here is derived from an EMBL/GenBank/DDBJ whole genome shotgun (WGS) entry which is preliminary data.</text>
</comment>
<dbReference type="AlphaFoldDB" id="A0A424YES5"/>
<dbReference type="SUPFAM" id="SSF88713">
    <property type="entry name" value="Glycoside hydrolase/deacetylase"/>
    <property type="match status" value="1"/>
</dbReference>
<sequence length="361" mass="41518">MNQKNLQILGIILLVAALLAGIYAVVQARETGQAEEETAQYREENLSLQENLERLEEELEEIRQENQRLSQEKDHYRDRVEELEEGSQFLEEELVKIEEEIEELEQQKRRLLEEKEDYQQEIRELEAERNRLARELQDLKDPDPGTPPPAHGEVAYLTFDDGPSPQTEDVLDILKDYQVPATFFVIGRDNPFGHRMYRRIVEEGHALGNHTYSHDYSRIYQSPQAFMEDFYRLEELLARVAGVRPDIMRFPGGSRSASALETAGYDVIGDIIPKLQEEGYTYFDWNVTSGDSATPPPDKDQIVENVLGGARGRRDIVVLFHDSPGKEATVEALPEIIEGLKDMGYSFQVLKKDGFQVQFDR</sequence>
<dbReference type="InterPro" id="IPR050248">
    <property type="entry name" value="Polysacc_deacetylase_ArnD"/>
</dbReference>
<evidence type="ECO:0000313" key="4">
    <source>
        <dbReference type="Proteomes" id="UP000285138"/>
    </source>
</evidence>
<dbReference type="Proteomes" id="UP000285138">
    <property type="component" value="Unassembled WGS sequence"/>
</dbReference>
<evidence type="ECO:0000259" key="2">
    <source>
        <dbReference type="PROSITE" id="PS51677"/>
    </source>
</evidence>
<dbReference type="Gene3D" id="3.20.20.370">
    <property type="entry name" value="Glycoside hydrolase/deacetylase"/>
    <property type="match status" value="1"/>
</dbReference>
<proteinExistence type="predicted"/>
<dbReference type="GO" id="GO:0005975">
    <property type="term" value="P:carbohydrate metabolic process"/>
    <property type="evidence" value="ECO:0007669"/>
    <property type="project" value="InterPro"/>
</dbReference>
<gene>
    <name evidence="3" type="ORF">D5R97_04975</name>
</gene>
<feature type="domain" description="NodB homology" evidence="2">
    <location>
        <begin position="153"/>
        <end position="348"/>
    </location>
</feature>
<dbReference type="PROSITE" id="PS51677">
    <property type="entry name" value="NODB"/>
    <property type="match status" value="1"/>
</dbReference>
<dbReference type="PANTHER" id="PTHR10587">
    <property type="entry name" value="GLYCOSYL TRANSFERASE-RELATED"/>
    <property type="match status" value="1"/>
</dbReference>
<evidence type="ECO:0000313" key="3">
    <source>
        <dbReference type="EMBL" id="RQD76097.1"/>
    </source>
</evidence>
<dbReference type="CDD" id="cd10944">
    <property type="entry name" value="CE4_SmPgdA_like"/>
    <property type="match status" value="1"/>
</dbReference>